<keyword evidence="1" id="KW-0812">Transmembrane</keyword>
<feature type="transmembrane region" description="Helical" evidence="1">
    <location>
        <begin position="191"/>
        <end position="216"/>
    </location>
</feature>
<proteinExistence type="predicted"/>
<evidence type="ECO:0000313" key="3">
    <source>
        <dbReference type="Proteomes" id="UP000593932"/>
    </source>
</evidence>
<keyword evidence="1" id="KW-1133">Transmembrane helix</keyword>
<dbReference type="EMBL" id="CP063657">
    <property type="protein sequence ID" value="QOW23013.1"/>
    <property type="molecule type" value="Genomic_DNA"/>
</dbReference>
<dbReference type="Pfam" id="PF19656">
    <property type="entry name" value="DUF6159"/>
    <property type="match status" value="1"/>
</dbReference>
<dbReference type="Proteomes" id="UP000593932">
    <property type="component" value="Chromosome"/>
</dbReference>
<protein>
    <submittedName>
        <fullName evidence="2">Uncharacterized protein</fullName>
    </submittedName>
</protein>
<feature type="transmembrane region" description="Helical" evidence="1">
    <location>
        <begin position="142"/>
        <end position="166"/>
    </location>
</feature>
<dbReference type="InterPro" id="IPR046157">
    <property type="entry name" value="DUF6159"/>
</dbReference>
<feature type="transmembrane region" description="Helical" evidence="1">
    <location>
        <begin position="228"/>
        <end position="248"/>
    </location>
</feature>
<dbReference type="RefSeq" id="WP_194035491.1">
    <property type="nucleotide sequence ID" value="NZ_CP063657.1"/>
</dbReference>
<feature type="transmembrane region" description="Helical" evidence="1">
    <location>
        <begin position="115"/>
        <end position="135"/>
    </location>
</feature>
<name>A0A7S6ZVB7_9GAMM</name>
<reference evidence="2 3" key="1">
    <citation type="submission" date="2020-10" db="EMBL/GenBank/DDBJ databases">
        <title>complete genome sequencing of Lysobacter sp. H23M41.</title>
        <authorList>
            <person name="Bae J.-W."/>
            <person name="Lee S.-Y."/>
        </authorList>
    </citation>
    <scope>NUCLEOTIDE SEQUENCE [LARGE SCALE GENOMIC DNA]</scope>
    <source>
        <strain evidence="2 3">H23M41</strain>
    </source>
</reference>
<keyword evidence="3" id="KW-1185">Reference proteome</keyword>
<keyword evidence="1" id="KW-0472">Membrane</keyword>
<gene>
    <name evidence="2" type="ORF">INQ42_05500</name>
</gene>
<sequence>MFERFQRSWELVKPSVGVLMTDKHLLVFPLLSGICMLMVFLTFLQPAISMGVLEAIAEKRPLPSAEAYALLFLVYFLTYLAITFFNCALIGAAMIRFEGGEPTLADGFGIAIEKLPALFGFSFICAAVSVVLQALEERVAPLGRLVTGLIGLTWTVSSFLVIPVIIKRDVGPIDALKQSVEMLRYTWGENLIGQLGFEMATCAGCSVVTFAGLTVYMSGAIEMLTMILLIYAGLLLVFVSVTAVKAIYSAALYRYATQGDAGEYFENDVLARAFAGAP</sequence>
<organism evidence="2 3">
    <name type="scientific">Novilysobacter avium</name>
    <dbReference type="NCBI Taxonomy" id="2781023"/>
    <lineage>
        <taxon>Bacteria</taxon>
        <taxon>Pseudomonadati</taxon>
        <taxon>Pseudomonadota</taxon>
        <taxon>Gammaproteobacteria</taxon>
        <taxon>Lysobacterales</taxon>
        <taxon>Lysobacteraceae</taxon>
        <taxon>Novilysobacter</taxon>
    </lineage>
</organism>
<feature type="transmembrane region" description="Helical" evidence="1">
    <location>
        <begin position="69"/>
        <end position="95"/>
    </location>
</feature>
<feature type="transmembrane region" description="Helical" evidence="1">
    <location>
        <begin position="26"/>
        <end position="48"/>
    </location>
</feature>
<evidence type="ECO:0000256" key="1">
    <source>
        <dbReference type="SAM" id="Phobius"/>
    </source>
</evidence>
<evidence type="ECO:0000313" key="2">
    <source>
        <dbReference type="EMBL" id="QOW23013.1"/>
    </source>
</evidence>
<accession>A0A7S6ZVB7</accession>